<dbReference type="PANTHER" id="PTHR23155">
    <property type="entry name" value="DISEASE RESISTANCE PROTEIN RP"/>
    <property type="match status" value="1"/>
</dbReference>
<keyword evidence="4" id="KW-0547">Nucleotide-binding</keyword>
<protein>
    <recommendedName>
        <fullName evidence="13">NB-ARC domain-containing protein</fullName>
    </recommendedName>
</protein>
<dbReference type="InterPro" id="IPR055414">
    <property type="entry name" value="LRR_R13L4/SHOC2-like"/>
</dbReference>
<dbReference type="SUPFAM" id="SSF52540">
    <property type="entry name" value="P-loop containing nucleoside triphosphate hydrolases"/>
    <property type="match status" value="1"/>
</dbReference>
<feature type="domain" description="Disease resistance protein winged helix" evidence="9">
    <location>
        <begin position="415"/>
        <end position="484"/>
    </location>
</feature>
<evidence type="ECO:0000256" key="6">
    <source>
        <dbReference type="ARBA" id="ARBA00022840"/>
    </source>
</evidence>
<dbReference type="Proteomes" id="UP000298416">
    <property type="component" value="Unassembled WGS sequence"/>
</dbReference>
<dbReference type="FunFam" id="1.10.10.10:FF:000322">
    <property type="entry name" value="Probable disease resistance protein At1g63360"/>
    <property type="match status" value="1"/>
</dbReference>
<evidence type="ECO:0000259" key="9">
    <source>
        <dbReference type="Pfam" id="PF23559"/>
    </source>
</evidence>
<dbReference type="GO" id="GO:0043531">
    <property type="term" value="F:ADP binding"/>
    <property type="evidence" value="ECO:0007669"/>
    <property type="project" value="InterPro"/>
</dbReference>
<accession>A0A8X8X4I9</accession>
<dbReference type="Gene3D" id="3.80.10.10">
    <property type="entry name" value="Ribonuclease Inhibitor"/>
    <property type="match status" value="1"/>
</dbReference>
<keyword evidence="5" id="KW-0611">Plant defense</keyword>
<evidence type="ECO:0000259" key="10">
    <source>
        <dbReference type="Pfam" id="PF23598"/>
    </source>
</evidence>
<dbReference type="InterPro" id="IPR002182">
    <property type="entry name" value="NB-ARC"/>
</dbReference>
<dbReference type="Pfam" id="PF23598">
    <property type="entry name" value="LRR_14"/>
    <property type="match status" value="1"/>
</dbReference>
<dbReference type="InterPro" id="IPR044974">
    <property type="entry name" value="Disease_R_plants"/>
</dbReference>
<evidence type="ECO:0000256" key="1">
    <source>
        <dbReference type="ARBA" id="ARBA00008894"/>
    </source>
</evidence>
<evidence type="ECO:0000256" key="3">
    <source>
        <dbReference type="ARBA" id="ARBA00022737"/>
    </source>
</evidence>
<dbReference type="InterPro" id="IPR032675">
    <property type="entry name" value="LRR_dom_sf"/>
</dbReference>
<feature type="compositionally biased region" description="Basic and acidic residues" evidence="7">
    <location>
        <begin position="1036"/>
        <end position="1051"/>
    </location>
</feature>
<dbReference type="Gene3D" id="3.40.50.300">
    <property type="entry name" value="P-loop containing nucleotide triphosphate hydrolases"/>
    <property type="match status" value="1"/>
</dbReference>
<keyword evidence="6" id="KW-0067">ATP-binding</keyword>
<reference evidence="11" key="2">
    <citation type="submission" date="2020-08" db="EMBL/GenBank/DDBJ databases">
        <title>Plant Genome Project.</title>
        <authorList>
            <person name="Zhang R.-G."/>
        </authorList>
    </citation>
    <scope>NUCLEOTIDE SEQUENCE</scope>
    <source>
        <strain evidence="11">Huo1</strain>
        <tissue evidence="11">Leaf</tissue>
    </source>
</reference>
<sequence length="1081" mass="122958">MLQYRCSALKADLVLTAVEFHSLRKIIMGSRTGLVFQRKNVRYVGRMTLSSSSLYLAVQVPVESLVRTVRLLSASGAIEAQLVHPYARLLILRWIPLLRAMASGNQHEASLGCGDTIPLLGRVPCLPVLASLGRTTRSVVLAAMYPLHVHDRDLMVRQENVAGFKDEMNAVIGYLTEQTDELDVITMVGIPRSGKKTLARMIFDDSKIKYEFTTRIWVDVSSEFKERDILLTILSSFTAINEDVKGKSYEALTDQLISHLESEKFLIVLADMWSLNDWDSLRIALPKPGKVLITTCNEEVGRYTSNFRQPHKVRPLSESESWELLQLKVFGKTECPPKLETVGQLIAKQCEGLQSLVVFMAGILERNDLSYGDDIMARRIAWMETCRSISEYRSMKLYDILPTHMKLCFLYLAAFPYDLEIAAGELISMWIAEGFIAPQNGLTLEECAERYLEDLIRINLVMCARFKANGKVKTCRINRMLHDFCKKEAGKEGEDLLTEIKFIDGEFYPPISRLSYHHRLSIHSNISDFFSHKPFCPRTRSLFVFSKDEVCLSQEIISSIPTAFKLLRVLNAKQIQFTHIASDIGELLHLRYLALSSNLSVLPVYFSNFWNIQTLIVNTTSPTLDIKPNILKFTKLRHFRTNASANLCKVDTAHDGGVKLQSLATISPKSCTKETFSRASNLKKLGICGKLSLLLDKKIESFENLAALGNLENLKLVNDAYPNPPSEGRLHSLPPYNDFPPTLKSLTLVATYLEWSQIRILEHLENLEVLKLKEMAFVGESWITCDGCFRSLKALHIAETNLSTWVASASYFPELRRLKLRNCDQLKNVPIELADIASLQLLDLYETKLAADSARRFLVEKQSLLKERSMDTEDFTLSIYPLSSYEQEDLQGDTHATCHVEGEIEPCQGEGIDVEVNQLHQIEIHTVDKEDRRAKRDIKHCGSRKKIINVPRCRRRSGLRVIRLQQAQAKRQSKVHLHQTRSQSAHLHTSRQHGPRLDLVSFPDRKRNTFILGVREEEPTIVREEEPMVDGGPSPNREKAEEPNTKPDSKTKARKKPAQPRNERPRRNAPRPSKYKDFVSR</sequence>
<comment type="similarity">
    <text evidence="1">Belongs to the disease resistance NB-LRR family.</text>
</comment>
<evidence type="ECO:0000313" key="12">
    <source>
        <dbReference type="Proteomes" id="UP000298416"/>
    </source>
</evidence>
<comment type="caution">
    <text evidence="11">The sequence shown here is derived from an EMBL/GenBank/DDBJ whole genome shotgun (WGS) entry which is preliminary data.</text>
</comment>
<feature type="region of interest" description="Disordered" evidence="7">
    <location>
        <begin position="1018"/>
        <end position="1081"/>
    </location>
</feature>
<evidence type="ECO:0000259" key="8">
    <source>
        <dbReference type="Pfam" id="PF00931"/>
    </source>
</evidence>
<evidence type="ECO:0000256" key="4">
    <source>
        <dbReference type="ARBA" id="ARBA00022741"/>
    </source>
</evidence>
<evidence type="ECO:0008006" key="13">
    <source>
        <dbReference type="Google" id="ProtNLM"/>
    </source>
</evidence>
<evidence type="ECO:0000256" key="7">
    <source>
        <dbReference type="SAM" id="MobiDB-lite"/>
    </source>
</evidence>
<dbReference type="InterPro" id="IPR058922">
    <property type="entry name" value="WHD_DRP"/>
</dbReference>
<dbReference type="EMBL" id="PNBA02000012">
    <property type="protein sequence ID" value="KAG6405346.1"/>
    <property type="molecule type" value="Genomic_DNA"/>
</dbReference>
<organism evidence="11">
    <name type="scientific">Salvia splendens</name>
    <name type="common">Scarlet sage</name>
    <dbReference type="NCBI Taxonomy" id="180675"/>
    <lineage>
        <taxon>Eukaryota</taxon>
        <taxon>Viridiplantae</taxon>
        <taxon>Streptophyta</taxon>
        <taxon>Embryophyta</taxon>
        <taxon>Tracheophyta</taxon>
        <taxon>Spermatophyta</taxon>
        <taxon>Magnoliopsida</taxon>
        <taxon>eudicotyledons</taxon>
        <taxon>Gunneridae</taxon>
        <taxon>Pentapetalae</taxon>
        <taxon>asterids</taxon>
        <taxon>lamiids</taxon>
        <taxon>Lamiales</taxon>
        <taxon>Lamiaceae</taxon>
        <taxon>Nepetoideae</taxon>
        <taxon>Mentheae</taxon>
        <taxon>Salviinae</taxon>
        <taxon>Salvia</taxon>
        <taxon>Salvia subgen. Calosphace</taxon>
        <taxon>core Calosphace</taxon>
    </lineage>
</organism>
<dbReference type="Pfam" id="PF00931">
    <property type="entry name" value="NB-ARC"/>
    <property type="match status" value="1"/>
</dbReference>
<dbReference type="GO" id="GO:0098542">
    <property type="term" value="P:defense response to other organism"/>
    <property type="evidence" value="ECO:0007669"/>
    <property type="project" value="TreeGrafter"/>
</dbReference>
<dbReference type="AlphaFoldDB" id="A0A8X8X4I9"/>
<evidence type="ECO:0000313" key="11">
    <source>
        <dbReference type="EMBL" id="KAG6405346.1"/>
    </source>
</evidence>
<evidence type="ECO:0000256" key="5">
    <source>
        <dbReference type="ARBA" id="ARBA00022821"/>
    </source>
</evidence>
<dbReference type="SUPFAM" id="SSF52058">
    <property type="entry name" value="L domain-like"/>
    <property type="match status" value="1"/>
</dbReference>
<evidence type="ECO:0000256" key="2">
    <source>
        <dbReference type="ARBA" id="ARBA00022614"/>
    </source>
</evidence>
<dbReference type="PANTHER" id="PTHR23155:SF1193">
    <property type="entry name" value="DISEASE RESISTANCE PROTEIN RPP13-RELATED"/>
    <property type="match status" value="1"/>
</dbReference>
<dbReference type="Pfam" id="PF23559">
    <property type="entry name" value="WHD_DRP"/>
    <property type="match status" value="1"/>
</dbReference>
<feature type="region of interest" description="Disordered" evidence="7">
    <location>
        <begin position="968"/>
        <end position="1001"/>
    </location>
</feature>
<proteinExistence type="inferred from homology"/>
<dbReference type="InterPro" id="IPR036388">
    <property type="entry name" value="WH-like_DNA-bd_sf"/>
</dbReference>
<feature type="domain" description="NB-ARC" evidence="8">
    <location>
        <begin position="165"/>
        <end position="333"/>
    </location>
</feature>
<name>A0A8X8X4I9_SALSN</name>
<reference evidence="11" key="1">
    <citation type="submission" date="2018-01" db="EMBL/GenBank/DDBJ databases">
        <authorList>
            <person name="Mao J.F."/>
        </authorList>
    </citation>
    <scope>NUCLEOTIDE SEQUENCE</scope>
    <source>
        <strain evidence="11">Huo1</strain>
        <tissue evidence="11">Leaf</tissue>
    </source>
</reference>
<gene>
    <name evidence="11" type="ORF">SASPL_132935</name>
</gene>
<keyword evidence="12" id="KW-1185">Reference proteome</keyword>
<keyword evidence="2" id="KW-0433">Leucine-rich repeat</keyword>
<dbReference type="GO" id="GO:0005524">
    <property type="term" value="F:ATP binding"/>
    <property type="evidence" value="ECO:0007669"/>
    <property type="project" value="UniProtKB-KW"/>
</dbReference>
<dbReference type="Gene3D" id="1.10.10.10">
    <property type="entry name" value="Winged helix-like DNA-binding domain superfamily/Winged helix DNA-binding domain"/>
    <property type="match status" value="1"/>
</dbReference>
<feature type="domain" description="Disease resistance R13L4/SHOC-2-like LRR" evidence="10">
    <location>
        <begin position="540"/>
        <end position="826"/>
    </location>
</feature>
<dbReference type="InterPro" id="IPR027417">
    <property type="entry name" value="P-loop_NTPase"/>
</dbReference>
<keyword evidence="3" id="KW-0677">Repeat</keyword>